<evidence type="ECO:0000313" key="5">
    <source>
        <dbReference type="EMBL" id="GAA1826939.1"/>
    </source>
</evidence>
<keyword evidence="6" id="KW-1185">Reference proteome</keyword>
<evidence type="ECO:0000313" key="6">
    <source>
        <dbReference type="Proteomes" id="UP001500449"/>
    </source>
</evidence>
<feature type="signal peptide" evidence="3">
    <location>
        <begin position="1"/>
        <end position="25"/>
    </location>
</feature>
<comment type="similarity">
    <text evidence="1">Belongs to the leucine-binding protein family.</text>
</comment>
<dbReference type="SUPFAM" id="SSF53822">
    <property type="entry name" value="Periplasmic binding protein-like I"/>
    <property type="match status" value="1"/>
</dbReference>
<accession>A0ABN2MH88</accession>
<feature type="domain" description="Leucine-binding protein" evidence="4">
    <location>
        <begin position="52"/>
        <end position="370"/>
    </location>
</feature>
<protein>
    <recommendedName>
        <fullName evidence="4">Leucine-binding protein domain-containing protein</fullName>
    </recommendedName>
</protein>
<dbReference type="PROSITE" id="PS51257">
    <property type="entry name" value="PROKAR_LIPOPROTEIN"/>
    <property type="match status" value="1"/>
</dbReference>
<comment type="caution">
    <text evidence="5">The sequence shown here is derived from an EMBL/GenBank/DDBJ whole genome shotgun (WGS) entry which is preliminary data.</text>
</comment>
<evidence type="ECO:0000256" key="3">
    <source>
        <dbReference type="SAM" id="SignalP"/>
    </source>
</evidence>
<dbReference type="InterPro" id="IPR028081">
    <property type="entry name" value="Leu-bd"/>
</dbReference>
<gene>
    <name evidence="5" type="ORF">GCM10009836_00690</name>
</gene>
<reference evidence="5 6" key="1">
    <citation type="journal article" date="2019" name="Int. J. Syst. Evol. Microbiol.">
        <title>The Global Catalogue of Microorganisms (GCM) 10K type strain sequencing project: providing services to taxonomists for standard genome sequencing and annotation.</title>
        <authorList>
            <consortium name="The Broad Institute Genomics Platform"/>
            <consortium name="The Broad Institute Genome Sequencing Center for Infectious Disease"/>
            <person name="Wu L."/>
            <person name="Ma J."/>
        </authorList>
    </citation>
    <scope>NUCLEOTIDE SEQUENCE [LARGE SCALE GENOMIC DNA]</scope>
    <source>
        <strain evidence="5 6">JCM 16009</strain>
    </source>
</reference>
<dbReference type="InterPro" id="IPR028082">
    <property type="entry name" value="Peripla_BP_I"/>
</dbReference>
<sequence>MRPTVSARTIATLAAALAVGLTACSAPGGRGSTATEPIVLEWIGSVSAGARAPQVPAAAEAAAAAINAQGGVGGRPIEIRICDHRNTAEGEAACAQDLARNNVIAMVGNQVKDTTTVVEASVKYKIANIGVAGVGSTDLAATSVTSFPIAVSAMSLLACPGPLQDAGASQIGTIALDTGGGATLVAGVQSVLGKLPGTTYTTGARVSYNENNLAAPVQTLLNAGSTGAVTALAQPQLISTLSSGNGRITVCSADGVVTAADLKGLGKAADGFLIASPVPPASLAGVSGADGKRYVDEMDAFYASSKDEAAAPDQRNGSALSAWMAVHAFAKVAGGLPQITRESVTDAFSKTTDLNFPGLLAAPIDYTRTTAVPNLARLTNPLYSGYRWDAAAGNYVATGKAYNVISLLQGRS</sequence>
<dbReference type="Pfam" id="PF13458">
    <property type="entry name" value="Peripla_BP_6"/>
    <property type="match status" value="1"/>
</dbReference>
<feature type="chain" id="PRO_5045194312" description="Leucine-binding protein domain-containing protein" evidence="3">
    <location>
        <begin position="26"/>
        <end position="412"/>
    </location>
</feature>
<name>A0ABN2MH88_9PSEU</name>
<dbReference type="RefSeq" id="WP_344411450.1">
    <property type="nucleotide sequence ID" value="NZ_BAAAQK010000001.1"/>
</dbReference>
<evidence type="ECO:0000256" key="1">
    <source>
        <dbReference type="ARBA" id="ARBA00010062"/>
    </source>
</evidence>
<evidence type="ECO:0000259" key="4">
    <source>
        <dbReference type="Pfam" id="PF13458"/>
    </source>
</evidence>
<organism evidence="5 6">
    <name type="scientific">Pseudonocardia ailaonensis</name>
    <dbReference type="NCBI Taxonomy" id="367279"/>
    <lineage>
        <taxon>Bacteria</taxon>
        <taxon>Bacillati</taxon>
        <taxon>Actinomycetota</taxon>
        <taxon>Actinomycetes</taxon>
        <taxon>Pseudonocardiales</taxon>
        <taxon>Pseudonocardiaceae</taxon>
        <taxon>Pseudonocardia</taxon>
    </lineage>
</organism>
<dbReference type="EMBL" id="BAAAQK010000001">
    <property type="protein sequence ID" value="GAA1826939.1"/>
    <property type="molecule type" value="Genomic_DNA"/>
</dbReference>
<dbReference type="Gene3D" id="3.40.50.2300">
    <property type="match status" value="2"/>
</dbReference>
<proteinExistence type="inferred from homology"/>
<dbReference type="Proteomes" id="UP001500449">
    <property type="component" value="Unassembled WGS sequence"/>
</dbReference>
<keyword evidence="2 3" id="KW-0732">Signal</keyword>
<evidence type="ECO:0000256" key="2">
    <source>
        <dbReference type="ARBA" id="ARBA00022729"/>
    </source>
</evidence>